<dbReference type="GO" id="GO:0005737">
    <property type="term" value="C:cytoplasm"/>
    <property type="evidence" value="ECO:0007669"/>
    <property type="project" value="UniProtKB-SubCell"/>
</dbReference>
<dbReference type="GO" id="GO:0005507">
    <property type="term" value="F:copper ion binding"/>
    <property type="evidence" value="ECO:0007669"/>
    <property type="project" value="TreeGrafter"/>
</dbReference>
<dbReference type="InterPro" id="IPR036822">
    <property type="entry name" value="CutC-like_dom_sf"/>
</dbReference>
<evidence type="ECO:0000256" key="3">
    <source>
        <dbReference type="HAMAP-Rule" id="MF_00795"/>
    </source>
</evidence>
<evidence type="ECO:0000256" key="2">
    <source>
        <dbReference type="ARBA" id="ARBA00022490"/>
    </source>
</evidence>
<comment type="similarity">
    <text evidence="1 3">Belongs to the CutC family.</text>
</comment>
<keyword evidence="5" id="KW-1185">Reference proteome</keyword>
<reference evidence="4 5" key="1">
    <citation type="journal article" date="2011" name="J. Bacteriol.">
        <title>Draft genome sequence of Sporolactobacillus inulinus strain CASD, an efficient D-lactic acid-producing bacterium with high-concentration lactate tolerance capability.</title>
        <authorList>
            <person name="Yu B."/>
            <person name="Su F."/>
            <person name="Wang L."/>
            <person name="Xu K."/>
            <person name="Zhao B."/>
            <person name="Xu P."/>
        </authorList>
    </citation>
    <scope>NUCLEOTIDE SEQUENCE [LARGE SCALE GENOMIC DNA]</scope>
    <source>
        <strain evidence="4 5">CASD</strain>
    </source>
</reference>
<protein>
    <recommendedName>
        <fullName evidence="3">PF03932 family protein CutC</fullName>
    </recommendedName>
</protein>
<dbReference type="SUPFAM" id="SSF110395">
    <property type="entry name" value="CutC-like"/>
    <property type="match status" value="1"/>
</dbReference>
<gene>
    <name evidence="3" type="primary">cutC</name>
    <name evidence="4" type="ORF">SINU_08540</name>
</gene>
<dbReference type="HAMAP" id="MF_00795">
    <property type="entry name" value="CutC"/>
    <property type="match status" value="1"/>
</dbReference>
<dbReference type="FunFam" id="3.20.20.380:FF:000003">
    <property type="entry name" value="Copper homeostasis protein CutC"/>
    <property type="match status" value="1"/>
</dbReference>
<sequence length="214" mass="23440">MTLIKEFCSENFTHVPKAIERGADRIELCDNLAVGGTTVSSGVMAHTVRFCHARNIPVMVMIRPRGGNFVFSRNERCIMRADIDQASRFGADGVVFGCLTDQNQLDVGATADLIDAAFDLEITFHMAFDQLSHEDQFVAIDWLAARGVKRILTHGGPMDQPITHHLNHLRKLIHHAAGRLIILPGGGITTVNAAFVAQQLSVQEVHGTKIVPLP</sequence>
<proteinExistence type="inferred from homology"/>
<evidence type="ECO:0000313" key="5">
    <source>
        <dbReference type="Proteomes" id="UP000035553"/>
    </source>
</evidence>
<dbReference type="OrthoDB" id="9815677at2"/>
<comment type="caution">
    <text evidence="4">The sequence shown here is derived from an EMBL/GenBank/DDBJ whole genome shotgun (WGS) entry which is preliminary data.</text>
</comment>
<dbReference type="AlphaFoldDB" id="A0A0U1QNI3"/>
<dbReference type="Gene3D" id="3.20.20.380">
    <property type="entry name" value="Copper homeostasis (CutC) domain"/>
    <property type="match status" value="1"/>
</dbReference>
<keyword evidence="2 3" id="KW-0963">Cytoplasm</keyword>
<dbReference type="STRING" id="1069536.SINU_08540"/>
<comment type="subcellular location">
    <subcellularLocation>
        <location evidence="3">Cytoplasm</location>
    </subcellularLocation>
</comment>
<dbReference type="PANTHER" id="PTHR12598">
    <property type="entry name" value="COPPER HOMEOSTASIS PROTEIN CUTC"/>
    <property type="match status" value="1"/>
</dbReference>
<comment type="caution">
    <text evidence="3">Once thought to be involved in copper homeostasis, experiments in E.coli have shown this is not the case.</text>
</comment>
<dbReference type="Pfam" id="PF03932">
    <property type="entry name" value="CutC"/>
    <property type="match status" value="1"/>
</dbReference>
<accession>A0A0U1QNI3</accession>
<dbReference type="EMBL" id="AFVQ02000108">
    <property type="protein sequence ID" value="KLI02353.1"/>
    <property type="molecule type" value="Genomic_DNA"/>
</dbReference>
<name>A0A0U1QNI3_9BACL</name>
<organism evidence="4 5">
    <name type="scientific">Sporolactobacillus inulinus CASD</name>
    <dbReference type="NCBI Taxonomy" id="1069536"/>
    <lineage>
        <taxon>Bacteria</taxon>
        <taxon>Bacillati</taxon>
        <taxon>Bacillota</taxon>
        <taxon>Bacilli</taxon>
        <taxon>Bacillales</taxon>
        <taxon>Sporolactobacillaceae</taxon>
        <taxon>Sporolactobacillus</taxon>
    </lineage>
</organism>
<evidence type="ECO:0000256" key="1">
    <source>
        <dbReference type="ARBA" id="ARBA00007768"/>
    </source>
</evidence>
<evidence type="ECO:0000313" key="4">
    <source>
        <dbReference type="EMBL" id="KLI02353.1"/>
    </source>
</evidence>
<dbReference type="Proteomes" id="UP000035553">
    <property type="component" value="Unassembled WGS sequence"/>
</dbReference>
<dbReference type="PANTHER" id="PTHR12598:SF0">
    <property type="entry name" value="COPPER HOMEOSTASIS PROTEIN CUTC HOMOLOG"/>
    <property type="match status" value="1"/>
</dbReference>
<dbReference type="InterPro" id="IPR005627">
    <property type="entry name" value="CutC-like"/>
</dbReference>
<dbReference type="RefSeq" id="WP_010026126.1">
    <property type="nucleotide sequence ID" value="NZ_AFVQ02000108.1"/>
</dbReference>